<comment type="caution">
    <text evidence="2">The sequence shown here is derived from an EMBL/GenBank/DDBJ whole genome shotgun (WGS) entry which is preliminary data.</text>
</comment>
<organism evidence="2 3">
    <name type="scientific">Linnemannia gamsii</name>
    <dbReference type="NCBI Taxonomy" id="64522"/>
    <lineage>
        <taxon>Eukaryota</taxon>
        <taxon>Fungi</taxon>
        <taxon>Fungi incertae sedis</taxon>
        <taxon>Mucoromycota</taxon>
        <taxon>Mortierellomycotina</taxon>
        <taxon>Mortierellomycetes</taxon>
        <taxon>Mortierellales</taxon>
        <taxon>Mortierellaceae</taxon>
        <taxon>Linnemannia</taxon>
    </lineage>
</organism>
<evidence type="ECO:0000313" key="3">
    <source>
        <dbReference type="Proteomes" id="UP000823405"/>
    </source>
</evidence>
<feature type="compositionally biased region" description="Low complexity" evidence="1">
    <location>
        <begin position="16"/>
        <end position="37"/>
    </location>
</feature>
<sequence>MNSALIQSDTEQQRPNKSSSSSNHNNNTTTSSTATSNYVNSHNKLKSAINNNITIPLITTTNTNAPNNPISTTMATTVMSTQQRDHGIYGHHYLSGSLSKIASSSRDYLYPVGTHGSLSASYDAFFTDDGYNEAEQQGGIMAAPYTNGPVEFEDSRFYEGRYEDGVHDEYDYDASSSSDSQ</sequence>
<feature type="compositionally biased region" description="Polar residues" evidence="1">
    <location>
        <begin position="1"/>
        <end position="15"/>
    </location>
</feature>
<dbReference type="AlphaFoldDB" id="A0A9P6UEA8"/>
<evidence type="ECO:0000256" key="1">
    <source>
        <dbReference type="SAM" id="MobiDB-lite"/>
    </source>
</evidence>
<protein>
    <submittedName>
        <fullName evidence="2">Uncharacterized protein</fullName>
    </submittedName>
</protein>
<dbReference type="EMBL" id="JAAAIN010004030">
    <property type="protein sequence ID" value="KAG0283023.1"/>
    <property type="molecule type" value="Genomic_DNA"/>
</dbReference>
<dbReference type="OrthoDB" id="10517698at2759"/>
<feature type="non-terminal residue" evidence="2">
    <location>
        <position position="181"/>
    </location>
</feature>
<name>A0A9P6UEA8_9FUNG</name>
<evidence type="ECO:0000313" key="2">
    <source>
        <dbReference type="EMBL" id="KAG0283023.1"/>
    </source>
</evidence>
<accession>A0A9P6UEA8</accession>
<feature type="region of interest" description="Disordered" evidence="1">
    <location>
        <begin position="1"/>
        <end position="37"/>
    </location>
</feature>
<keyword evidence="3" id="KW-1185">Reference proteome</keyword>
<gene>
    <name evidence="2" type="ORF">BGZ97_008739</name>
</gene>
<reference evidence="2" key="1">
    <citation type="journal article" date="2020" name="Fungal Divers.">
        <title>Resolving the Mortierellaceae phylogeny through synthesis of multi-gene phylogenetics and phylogenomics.</title>
        <authorList>
            <person name="Vandepol N."/>
            <person name="Liber J."/>
            <person name="Desiro A."/>
            <person name="Na H."/>
            <person name="Kennedy M."/>
            <person name="Barry K."/>
            <person name="Grigoriev I.V."/>
            <person name="Miller A.N."/>
            <person name="O'Donnell K."/>
            <person name="Stajich J.E."/>
            <person name="Bonito G."/>
        </authorList>
    </citation>
    <scope>NUCLEOTIDE SEQUENCE</scope>
    <source>
        <strain evidence="2">NVP60</strain>
    </source>
</reference>
<proteinExistence type="predicted"/>
<dbReference type="Proteomes" id="UP000823405">
    <property type="component" value="Unassembled WGS sequence"/>
</dbReference>